<sequence length="138" mass="15708">MTTTKTYTIKQMADELGVYKMKVSRIISDHNVQNIGVAGKAQIYDQSQFDQIKQWLSDKPKTTSIVKAPDQSDTIALLTDQTKAQQTQIADLQQQVTRLTELLGQAQQLQMSAEQKLRAYEKPEDSKKNSRGLFNRLF</sequence>
<dbReference type="Proteomes" id="UP000245080">
    <property type="component" value="Unassembled WGS sequence"/>
</dbReference>
<keyword evidence="3" id="KW-1185">Reference proteome</keyword>
<gene>
    <name evidence="2" type="ORF">DCM90_07005</name>
</gene>
<keyword evidence="1" id="KW-0175">Coiled coil</keyword>
<dbReference type="OrthoDB" id="2317047at2"/>
<organism evidence="2 3">
    <name type="scientific">Levilactobacillus bambusae</name>
    <dbReference type="NCBI Taxonomy" id="2024736"/>
    <lineage>
        <taxon>Bacteria</taxon>
        <taxon>Bacillati</taxon>
        <taxon>Bacillota</taxon>
        <taxon>Bacilli</taxon>
        <taxon>Lactobacillales</taxon>
        <taxon>Lactobacillaceae</taxon>
        <taxon>Levilactobacillus</taxon>
    </lineage>
</organism>
<proteinExistence type="predicted"/>
<evidence type="ECO:0000313" key="2">
    <source>
        <dbReference type="EMBL" id="PWF99802.1"/>
    </source>
</evidence>
<protein>
    <submittedName>
        <fullName evidence="2">Uncharacterized protein</fullName>
    </submittedName>
</protein>
<dbReference type="AlphaFoldDB" id="A0A2V1MYF9"/>
<evidence type="ECO:0000256" key="1">
    <source>
        <dbReference type="SAM" id="Coils"/>
    </source>
</evidence>
<reference evidence="2 3" key="1">
    <citation type="journal article" date="2018" name="Int. J. Syst. Evol. Microbiol.">
        <title>Lactobacillus bambusae sp. nov., isolated from a traditional fermented Ma-bamboo shoots of Taiwan.</title>
        <authorList>
            <person name="Wang L.-T."/>
        </authorList>
    </citation>
    <scope>NUCLEOTIDE SEQUENCE [LARGE SCALE GENOMIC DNA]</scope>
    <source>
        <strain evidence="2 3">BS-W1</strain>
    </source>
</reference>
<comment type="caution">
    <text evidence="2">The sequence shown here is derived from an EMBL/GenBank/DDBJ whole genome shotgun (WGS) entry which is preliminary data.</text>
</comment>
<dbReference type="RefSeq" id="WP_109250657.1">
    <property type="nucleotide sequence ID" value="NZ_QCXQ01000003.1"/>
</dbReference>
<accession>A0A2V1MYF9</accession>
<name>A0A2V1MYF9_9LACO</name>
<dbReference type="EMBL" id="QCXQ01000003">
    <property type="protein sequence ID" value="PWF99802.1"/>
    <property type="molecule type" value="Genomic_DNA"/>
</dbReference>
<evidence type="ECO:0000313" key="3">
    <source>
        <dbReference type="Proteomes" id="UP000245080"/>
    </source>
</evidence>
<feature type="coiled-coil region" evidence="1">
    <location>
        <begin position="75"/>
        <end position="109"/>
    </location>
</feature>